<dbReference type="CDD" id="cd06261">
    <property type="entry name" value="TM_PBP2"/>
    <property type="match status" value="1"/>
</dbReference>
<keyword evidence="6 7" id="KW-0472">Membrane</keyword>
<evidence type="ECO:0000313" key="10">
    <source>
        <dbReference type="Proteomes" id="UP000325797"/>
    </source>
</evidence>
<evidence type="ECO:0000259" key="8">
    <source>
        <dbReference type="PROSITE" id="PS50928"/>
    </source>
</evidence>
<gene>
    <name evidence="9" type="ORF">FRZ61_43500</name>
</gene>
<keyword evidence="10" id="KW-1185">Reference proteome</keyword>
<feature type="transmembrane region" description="Helical" evidence="7">
    <location>
        <begin position="7"/>
        <end position="33"/>
    </location>
</feature>
<proteinExistence type="inferred from homology"/>
<evidence type="ECO:0000256" key="6">
    <source>
        <dbReference type="ARBA" id="ARBA00023136"/>
    </source>
</evidence>
<keyword evidence="5 7" id="KW-1133">Transmembrane helix</keyword>
<dbReference type="OrthoDB" id="9805108at2"/>
<dbReference type="KEGG" id="hadh:FRZ61_43500"/>
<organism evidence="9 10">
    <name type="scientific">Hypericibacter adhaerens</name>
    <dbReference type="NCBI Taxonomy" id="2602016"/>
    <lineage>
        <taxon>Bacteria</taxon>
        <taxon>Pseudomonadati</taxon>
        <taxon>Pseudomonadota</taxon>
        <taxon>Alphaproteobacteria</taxon>
        <taxon>Rhodospirillales</taxon>
        <taxon>Dongiaceae</taxon>
        <taxon>Hypericibacter</taxon>
    </lineage>
</organism>
<comment type="similarity">
    <text evidence="7">Belongs to the binding-protein-dependent transport system permease family.</text>
</comment>
<accession>A0A5J6N3N1</accession>
<keyword evidence="2 7" id="KW-0813">Transport</keyword>
<keyword evidence="4 7" id="KW-0812">Transmembrane</keyword>
<evidence type="ECO:0000256" key="2">
    <source>
        <dbReference type="ARBA" id="ARBA00022448"/>
    </source>
</evidence>
<feature type="transmembrane region" description="Helical" evidence="7">
    <location>
        <begin position="152"/>
        <end position="177"/>
    </location>
</feature>
<dbReference type="SUPFAM" id="SSF161098">
    <property type="entry name" value="MetI-like"/>
    <property type="match status" value="1"/>
</dbReference>
<evidence type="ECO:0000313" key="9">
    <source>
        <dbReference type="EMBL" id="QEX24409.1"/>
    </source>
</evidence>
<protein>
    <submittedName>
        <fullName evidence="9">Sugar ABC transporter permease</fullName>
    </submittedName>
</protein>
<dbReference type="EMBL" id="CP042582">
    <property type="protein sequence ID" value="QEX24409.1"/>
    <property type="molecule type" value="Genomic_DNA"/>
</dbReference>
<dbReference type="AlphaFoldDB" id="A0A5J6N3N1"/>
<feature type="transmembrane region" description="Helical" evidence="7">
    <location>
        <begin position="71"/>
        <end position="92"/>
    </location>
</feature>
<feature type="transmembrane region" description="Helical" evidence="7">
    <location>
        <begin position="261"/>
        <end position="283"/>
    </location>
</feature>
<dbReference type="GO" id="GO:0005886">
    <property type="term" value="C:plasma membrane"/>
    <property type="evidence" value="ECO:0007669"/>
    <property type="project" value="UniProtKB-SubCell"/>
</dbReference>
<dbReference type="PROSITE" id="PS50928">
    <property type="entry name" value="ABC_TM1"/>
    <property type="match status" value="1"/>
</dbReference>
<sequence>MKRRVPVTFILPSAVVLFAVAAFPVGFGIWAGFHQWNWSLGQADNWSFIGLDNYVRLLGSPEFWNSIKVTAYFAVVSVAVELVVGLGIALLLHHNVRASWFFRSAVVFPLMVSDIVAAVIFSTLLDPTLGTFNYFLSLFGLPGPNWVGNPNLVILTLVMVDTWWQTGNIILILLAGLTSIPQDRIDMASIDGASGWKMLVHITLPALKPFILVALVFRTIDALRVFALAWAITKGGPSRATDVAQLYIFKQGIGGFFNMGYASAAATLFAIMVGLVSGVYLLFMRKEAP</sequence>
<dbReference type="InterPro" id="IPR035906">
    <property type="entry name" value="MetI-like_sf"/>
</dbReference>
<evidence type="ECO:0000256" key="1">
    <source>
        <dbReference type="ARBA" id="ARBA00004651"/>
    </source>
</evidence>
<keyword evidence="3" id="KW-1003">Cell membrane</keyword>
<comment type="subcellular location">
    <subcellularLocation>
        <location evidence="1 7">Cell membrane</location>
        <topology evidence="1 7">Multi-pass membrane protein</topology>
    </subcellularLocation>
</comment>
<feature type="domain" description="ABC transmembrane type-1" evidence="8">
    <location>
        <begin position="67"/>
        <end position="280"/>
    </location>
</feature>
<feature type="transmembrane region" description="Helical" evidence="7">
    <location>
        <begin position="104"/>
        <end position="125"/>
    </location>
</feature>
<dbReference type="Proteomes" id="UP000325797">
    <property type="component" value="Chromosome"/>
</dbReference>
<dbReference type="InterPro" id="IPR051393">
    <property type="entry name" value="ABC_transporter_permease"/>
</dbReference>
<dbReference type="PANTHER" id="PTHR30193:SF37">
    <property type="entry name" value="INNER MEMBRANE ABC TRANSPORTER PERMEASE PROTEIN YCJO"/>
    <property type="match status" value="1"/>
</dbReference>
<dbReference type="InterPro" id="IPR000515">
    <property type="entry name" value="MetI-like"/>
</dbReference>
<evidence type="ECO:0000256" key="4">
    <source>
        <dbReference type="ARBA" id="ARBA00022692"/>
    </source>
</evidence>
<dbReference type="Gene3D" id="1.10.3720.10">
    <property type="entry name" value="MetI-like"/>
    <property type="match status" value="1"/>
</dbReference>
<feature type="transmembrane region" description="Helical" evidence="7">
    <location>
        <begin position="198"/>
        <end position="220"/>
    </location>
</feature>
<dbReference type="RefSeq" id="WP_151119693.1">
    <property type="nucleotide sequence ID" value="NZ_CP042582.1"/>
</dbReference>
<name>A0A5J6N3N1_9PROT</name>
<evidence type="ECO:0000256" key="3">
    <source>
        <dbReference type="ARBA" id="ARBA00022475"/>
    </source>
</evidence>
<dbReference type="GO" id="GO:0055085">
    <property type="term" value="P:transmembrane transport"/>
    <property type="evidence" value="ECO:0007669"/>
    <property type="project" value="InterPro"/>
</dbReference>
<evidence type="ECO:0000256" key="7">
    <source>
        <dbReference type="RuleBase" id="RU363032"/>
    </source>
</evidence>
<dbReference type="PANTHER" id="PTHR30193">
    <property type="entry name" value="ABC TRANSPORTER PERMEASE PROTEIN"/>
    <property type="match status" value="1"/>
</dbReference>
<reference evidence="9 10" key="1">
    <citation type="submission" date="2019-08" db="EMBL/GenBank/DDBJ databases">
        <title>Hyperibacter terrae gen. nov., sp. nov. and Hyperibacter viscosus sp. nov., two new members in the family Rhodospirillaceae isolated from the rhizosphere of Hypericum perforatum.</title>
        <authorList>
            <person name="Noviana Z."/>
        </authorList>
    </citation>
    <scope>NUCLEOTIDE SEQUENCE [LARGE SCALE GENOMIC DNA]</scope>
    <source>
        <strain evidence="9 10">R5959</strain>
    </source>
</reference>
<evidence type="ECO:0000256" key="5">
    <source>
        <dbReference type="ARBA" id="ARBA00022989"/>
    </source>
</evidence>
<dbReference type="Pfam" id="PF00528">
    <property type="entry name" value="BPD_transp_1"/>
    <property type="match status" value="1"/>
</dbReference>